<sequence>MQTPRTLGELLQFYPFEDAALISTLPADHWFNLHFSLLTRAPYRRELYMEIPPVGLLAGVDAVDGNAAGPSGAAINQNDAQSVEMMEEGEHEGSTAGPIFDDTTRNRTHDVNSVTAVNRQRGPSGFQLDLPEDPETLLRTRYNEPNGPVVGSDMSVYHGNDNAMTVQPPNTPVNDDAVHHAAAIAIFVAAEAELQALNNEDREDDEENMPDNDANHIMNHGTIFEGIYVPTTANDRRNLIEYFRNEVMGDEVHDMAERYRMVHIAVDANDLDILELQEAMHVDSHRRLMLHAHVNDIRRHDWDRSGNCIYTLRVEGRAFRGDALSLQSQLLGVRVALWNYWAHRPTVNVANIHHYVNHFGIFGFYQAIMWHHLHENRWLTLWYRRRASRRG</sequence>
<accession>A0ACC2WME7</accession>
<keyword evidence="2" id="KW-1185">Reference proteome</keyword>
<evidence type="ECO:0000313" key="1">
    <source>
        <dbReference type="EMBL" id="KAJ9112261.1"/>
    </source>
</evidence>
<evidence type="ECO:0000313" key="2">
    <source>
        <dbReference type="Proteomes" id="UP001243375"/>
    </source>
</evidence>
<name>A0ACC2WME7_9TREE</name>
<reference evidence="1" key="1">
    <citation type="submission" date="2023-04" db="EMBL/GenBank/DDBJ databases">
        <title>Draft Genome sequencing of Naganishia species isolated from polar environments using Oxford Nanopore Technology.</title>
        <authorList>
            <person name="Leo P."/>
            <person name="Venkateswaran K."/>
        </authorList>
    </citation>
    <scope>NUCLEOTIDE SEQUENCE</scope>
    <source>
        <strain evidence="1">MNA-CCFEE 5425</strain>
    </source>
</reference>
<organism evidence="1 2">
    <name type="scientific">Naganishia vaughanmartiniae</name>
    <dbReference type="NCBI Taxonomy" id="1424756"/>
    <lineage>
        <taxon>Eukaryota</taxon>
        <taxon>Fungi</taxon>
        <taxon>Dikarya</taxon>
        <taxon>Basidiomycota</taxon>
        <taxon>Agaricomycotina</taxon>
        <taxon>Tremellomycetes</taxon>
        <taxon>Filobasidiales</taxon>
        <taxon>Filobasidiaceae</taxon>
        <taxon>Naganishia</taxon>
    </lineage>
</organism>
<dbReference type="EMBL" id="JASBWU010000026">
    <property type="protein sequence ID" value="KAJ9112261.1"/>
    <property type="molecule type" value="Genomic_DNA"/>
</dbReference>
<dbReference type="Proteomes" id="UP001243375">
    <property type="component" value="Unassembled WGS sequence"/>
</dbReference>
<gene>
    <name evidence="1" type="ORF">QFC22_006345</name>
</gene>
<comment type="caution">
    <text evidence="1">The sequence shown here is derived from an EMBL/GenBank/DDBJ whole genome shotgun (WGS) entry which is preliminary data.</text>
</comment>
<protein>
    <submittedName>
        <fullName evidence="1">Uncharacterized protein</fullName>
    </submittedName>
</protein>
<proteinExistence type="predicted"/>